<dbReference type="EMBL" id="JACCJC010000047">
    <property type="protein sequence ID" value="KAF6232625.1"/>
    <property type="molecule type" value="Genomic_DNA"/>
</dbReference>
<feature type="region of interest" description="Disordered" evidence="1">
    <location>
        <begin position="1"/>
        <end position="30"/>
    </location>
</feature>
<comment type="caution">
    <text evidence="2">The sequence shown here is derived from an EMBL/GenBank/DDBJ whole genome shotgun (WGS) entry which is preliminary data.</text>
</comment>
<accession>A0A8H6L230</accession>
<name>A0A8H6L230_9LECA</name>
<dbReference type="AlphaFoldDB" id="A0A8H6L230"/>
<keyword evidence="3" id="KW-1185">Reference proteome</keyword>
<protein>
    <recommendedName>
        <fullName evidence="4">F-box domain-containing protein</fullName>
    </recommendedName>
</protein>
<evidence type="ECO:0000256" key="1">
    <source>
        <dbReference type="SAM" id="MobiDB-lite"/>
    </source>
</evidence>
<dbReference type="Proteomes" id="UP000578531">
    <property type="component" value="Unassembled WGS sequence"/>
</dbReference>
<evidence type="ECO:0008006" key="4">
    <source>
        <dbReference type="Google" id="ProtNLM"/>
    </source>
</evidence>
<gene>
    <name evidence="2" type="ORF">HO173_009293</name>
</gene>
<proteinExistence type="predicted"/>
<sequence>MDGCEKQSNSQAALLESEPRPSGPDNGRVSVRAGSPYAKRLYDMSDHSALELLLPEVQQLILLRLDFVTLHALIHASPRMYQVFKLNKRIILSTVTRQQFDPATTRAAQAIERLYSIEHPPFSRGTLLRMFSTLDELDDSSDPVLPLPVSTTLGRLDGTIRFFTDDYTRNTFPILVQLGQSGFVTIETEYEQNPHGPKSDISRSESNRLRRAFSQFETYRQFFSRCSSDFNHGPRQCFGGPSLTVYEQAKMFCQDMPAYQAAEIACVRDYLYRRLRGAHDQVEDEVVQKLQAGCPDPRDKYQGLDWDWANGGRHQYLADDEHIFGYSGKYLQNFHIEYLLSLGLPYIRRILESTGDKRQDLLLHTESRCYTHHQTNFITAALGLDPLDSNDDQYGWYDRDIDSCLDENGKLDLPPGWLWAHTGGYYRGLVDVTAKGLRDWGYVFWDLERLQETGVLDLE</sequence>
<evidence type="ECO:0000313" key="2">
    <source>
        <dbReference type="EMBL" id="KAF6232625.1"/>
    </source>
</evidence>
<dbReference type="RefSeq" id="XP_037162051.1">
    <property type="nucleotide sequence ID" value="XM_037311184.1"/>
</dbReference>
<organism evidence="2 3">
    <name type="scientific">Letharia columbiana</name>
    <dbReference type="NCBI Taxonomy" id="112416"/>
    <lineage>
        <taxon>Eukaryota</taxon>
        <taxon>Fungi</taxon>
        <taxon>Dikarya</taxon>
        <taxon>Ascomycota</taxon>
        <taxon>Pezizomycotina</taxon>
        <taxon>Lecanoromycetes</taxon>
        <taxon>OSLEUM clade</taxon>
        <taxon>Lecanoromycetidae</taxon>
        <taxon>Lecanorales</taxon>
        <taxon>Lecanorineae</taxon>
        <taxon>Parmeliaceae</taxon>
        <taxon>Letharia</taxon>
    </lineage>
</organism>
<reference evidence="2 3" key="1">
    <citation type="journal article" date="2020" name="Genomics">
        <title>Complete, high-quality genomes from long-read metagenomic sequencing of two wolf lichen thalli reveals enigmatic genome architecture.</title>
        <authorList>
            <person name="McKenzie S.K."/>
            <person name="Walston R.F."/>
            <person name="Allen J.L."/>
        </authorList>
    </citation>
    <scope>NUCLEOTIDE SEQUENCE [LARGE SCALE GENOMIC DNA]</scope>
    <source>
        <strain evidence="2">WasteWater2</strain>
    </source>
</reference>
<evidence type="ECO:0000313" key="3">
    <source>
        <dbReference type="Proteomes" id="UP000578531"/>
    </source>
</evidence>
<feature type="compositionally biased region" description="Polar residues" evidence="1">
    <location>
        <begin position="1"/>
        <end position="12"/>
    </location>
</feature>
<dbReference type="GeneID" id="59290945"/>
<dbReference type="OrthoDB" id="5304511at2759"/>